<proteinExistence type="predicted"/>
<dbReference type="EMBL" id="WIGM01000590">
    <property type="protein sequence ID" value="KAF6820648.1"/>
    <property type="molecule type" value="Genomic_DNA"/>
</dbReference>
<organism evidence="1 2">
    <name type="scientific">Colletotrichum musicola</name>
    <dbReference type="NCBI Taxonomy" id="2175873"/>
    <lineage>
        <taxon>Eukaryota</taxon>
        <taxon>Fungi</taxon>
        <taxon>Dikarya</taxon>
        <taxon>Ascomycota</taxon>
        <taxon>Pezizomycotina</taxon>
        <taxon>Sordariomycetes</taxon>
        <taxon>Hypocreomycetidae</taxon>
        <taxon>Glomerellales</taxon>
        <taxon>Glomerellaceae</taxon>
        <taxon>Colletotrichum</taxon>
        <taxon>Colletotrichum orchidearum species complex</taxon>
    </lineage>
</organism>
<dbReference type="Proteomes" id="UP000639643">
    <property type="component" value="Unassembled WGS sequence"/>
</dbReference>
<keyword evidence="2" id="KW-1185">Reference proteome</keyword>
<protein>
    <submittedName>
        <fullName evidence="1">Uncharacterized protein</fullName>
    </submittedName>
</protein>
<reference evidence="1" key="1">
    <citation type="journal article" date="2020" name="Phytopathology">
        <title>Genome Sequence Resources of Colletotrichum truncatum, C. plurivorum, C. musicola, and C. sojae: Four Species Pathogenic to Soybean (Glycine max).</title>
        <authorList>
            <person name="Rogerio F."/>
            <person name="Boufleur T.R."/>
            <person name="Ciampi-Guillardi M."/>
            <person name="Sukno S.A."/>
            <person name="Thon M.R."/>
            <person name="Massola Junior N.S."/>
            <person name="Baroncelli R."/>
        </authorList>
    </citation>
    <scope>NUCLEOTIDE SEQUENCE</scope>
    <source>
        <strain evidence="1">LFN0074</strain>
    </source>
</reference>
<evidence type="ECO:0000313" key="2">
    <source>
        <dbReference type="Proteomes" id="UP000639643"/>
    </source>
</evidence>
<evidence type="ECO:0000313" key="1">
    <source>
        <dbReference type="EMBL" id="KAF6820648.1"/>
    </source>
</evidence>
<gene>
    <name evidence="1" type="ORF">CMUS01_11519</name>
</gene>
<comment type="caution">
    <text evidence="1">The sequence shown here is derived from an EMBL/GenBank/DDBJ whole genome shotgun (WGS) entry which is preliminary data.</text>
</comment>
<dbReference type="AlphaFoldDB" id="A0A8H6JX84"/>
<name>A0A8H6JX84_9PEZI</name>
<sequence>MPQALSLSVLSGSPQVGDPAQWNLEMCSRFPRYLPLAETNTFAPKGQGQMETTLHTFIGMLVTSDQISIFIPASATLVGGTGSTKMRVVGEAQTLGWKVRDRTDLAESMHKSPP</sequence>
<accession>A0A8H6JX84</accession>